<evidence type="ECO:0000256" key="4">
    <source>
        <dbReference type="ARBA" id="ARBA00022692"/>
    </source>
</evidence>
<dbReference type="Proteomes" id="UP000256328">
    <property type="component" value="Unassembled WGS sequence"/>
</dbReference>
<keyword evidence="5" id="KW-0677">Repeat</keyword>
<comment type="similarity">
    <text evidence="2">Belongs to the MIP/aquaporin (TC 1.A.8) family.</text>
</comment>
<dbReference type="GO" id="GO:0015250">
    <property type="term" value="F:water channel activity"/>
    <property type="evidence" value="ECO:0007669"/>
    <property type="project" value="TreeGrafter"/>
</dbReference>
<evidence type="ECO:0000313" key="10">
    <source>
        <dbReference type="EMBL" id="RDW64200.1"/>
    </source>
</evidence>
<dbReference type="PRINTS" id="PR00783">
    <property type="entry name" value="MINTRINSICP"/>
</dbReference>
<feature type="transmembrane region" description="Helical" evidence="9">
    <location>
        <begin position="467"/>
        <end position="484"/>
    </location>
</feature>
<organism evidence="10 11">
    <name type="scientific">Coleophoma crateriformis</name>
    <dbReference type="NCBI Taxonomy" id="565419"/>
    <lineage>
        <taxon>Eukaryota</taxon>
        <taxon>Fungi</taxon>
        <taxon>Dikarya</taxon>
        <taxon>Ascomycota</taxon>
        <taxon>Pezizomycotina</taxon>
        <taxon>Leotiomycetes</taxon>
        <taxon>Helotiales</taxon>
        <taxon>Dermateaceae</taxon>
        <taxon>Coleophoma</taxon>
    </lineage>
</organism>
<keyword evidence="6 9" id="KW-1133">Transmembrane helix</keyword>
<keyword evidence="4 9" id="KW-0812">Transmembrane</keyword>
<evidence type="ECO:0000256" key="6">
    <source>
        <dbReference type="ARBA" id="ARBA00022989"/>
    </source>
</evidence>
<evidence type="ECO:0000256" key="2">
    <source>
        <dbReference type="ARBA" id="ARBA00006175"/>
    </source>
</evidence>
<sequence>MTVITTTLCWYDAVIEQHRHGNSNVYQNIFGYQEEIRQSLSAMAEQPPVRQPTIRRQSQQSKTSSNTRPSHKPSTSRRQQFLEQDSQPVRPEFSLAGGLGPHHQQGSYVDPKYYELNPTYQRKPQVPLWGLAKPLPRVVRAGMLGKQDAVEDKQAEQAEPGSSEAIPQLGMIDEQREQVGKETNEHGARNGYGGARAEPKRRGSQRSTIERIGTPADEKGDPMEDWLTGQPSAKSQMTDPFSELYRNGDIGMVQPHRLSDVEEHPGSVTATEDFAHRDDQSIDLEAGDKIDDWPVDEQENERLVQEHRDEYNKWCAIRSKFREPLAECLATMIAVLIGVATDLAVQTSGDAAGSYQSTNWAWGLGVMIGIYIAGGISGGHLNPAISLMLCLYRGFPTRKAMVYISAQCLGAFLAGLIAYGVYYDAIIAFDAAGGTSGVNSGVTLFAGGSGKSFFTQPESFANAGTGFANEFVATAILACAILALGDDSNAPPGAGMHALIVGLVVTVLTMAFGYNTGACLNPARDFGPRAAAAAVGYGGEVFTARHAWWVYGAWGGTVSGALFGGLLYDLAIFVGGESPVNYPRRKRKRVEKEAKDEVKRKWWGFRLALGKGLKGDLGKDG</sequence>
<comment type="caution">
    <text evidence="10">The sequence shown here is derived from an EMBL/GenBank/DDBJ whole genome shotgun (WGS) entry which is preliminary data.</text>
</comment>
<dbReference type="EMBL" id="PDLN01000016">
    <property type="protein sequence ID" value="RDW64200.1"/>
    <property type="molecule type" value="Genomic_DNA"/>
</dbReference>
<feature type="region of interest" description="Disordered" evidence="8">
    <location>
        <begin position="183"/>
        <end position="224"/>
    </location>
</feature>
<comment type="subcellular location">
    <subcellularLocation>
        <location evidence="1">Membrane</location>
        <topology evidence="1">Multi-pass membrane protein</topology>
    </subcellularLocation>
</comment>
<keyword evidence="3" id="KW-0813">Transport</keyword>
<evidence type="ECO:0000256" key="3">
    <source>
        <dbReference type="ARBA" id="ARBA00022448"/>
    </source>
</evidence>
<feature type="transmembrane region" description="Helical" evidence="9">
    <location>
        <begin position="400"/>
        <end position="422"/>
    </location>
</feature>
<protein>
    <submittedName>
        <fullName evidence="10">Aquaglyceroporin-like protein</fullName>
    </submittedName>
</protein>
<dbReference type="InterPro" id="IPR050363">
    <property type="entry name" value="MIP/Aquaporin"/>
</dbReference>
<keyword evidence="11" id="KW-1185">Reference proteome</keyword>
<dbReference type="FunFam" id="1.20.1080.10:FF:000022">
    <property type="entry name" value="MIP aquaporin"/>
    <property type="match status" value="1"/>
</dbReference>
<feature type="region of interest" description="Disordered" evidence="8">
    <location>
        <begin position="147"/>
        <end position="169"/>
    </location>
</feature>
<evidence type="ECO:0000256" key="9">
    <source>
        <dbReference type="SAM" id="Phobius"/>
    </source>
</evidence>
<dbReference type="InterPro" id="IPR000425">
    <property type="entry name" value="MIP"/>
</dbReference>
<feature type="transmembrane region" description="Helical" evidence="9">
    <location>
        <begin position="328"/>
        <end position="348"/>
    </location>
</feature>
<dbReference type="GO" id="GO:0005886">
    <property type="term" value="C:plasma membrane"/>
    <property type="evidence" value="ECO:0007669"/>
    <property type="project" value="TreeGrafter"/>
</dbReference>
<gene>
    <name evidence="10" type="ORF">BP5796_10702</name>
</gene>
<dbReference type="InterPro" id="IPR023271">
    <property type="entry name" value="Aquaporin-like"/>
</dbReference>
<dbReference type="SUPFAM" id="SSF81338">
    <property type="entry name" value="Aquaporin-like"/>
    <property type="match status" value="1"/>
</dbReference>
<dbReference type="OrthoDB" id="3222at2759"/>
<feature type="transmembrane region" description="Helical" evidence="9">
    <location>
        <begin position="360"/>
        <end position="379"/>
    </location>
</feature>
<evidence type="ECO:0000256" key="8">
    <source>
        <dbReference type="SAM" id="MobiDB-lite"/>
    </source>
</evidence>
<evidence type="ECO:0000313" key="11">
    <source>
        <dbReference type="Proteomes" id="UP000256328"/>
    </source>
</evidence>
<dbReference type="PANTHER" id="PTHR43829:SF24">
    <property type="entry name" value="MIP AQUAPORIN (EUROFUNG)"/>
    <property type="match status" value="1"/>
</dbReference>
<dbReference type="PANTHER" id="PTHR43829">
    <property type="entry name" value="AQUAPORIN OR AQUAGLYCEROPORIN RELATED"/>
    <property type="match status" value="1"/>
</dbReference>
<dbReference type="Gene3D" id="1.20.1080.10">
    <property type="entry name" value="Glycerol uptake facilitator protein"/>
    <property type="match status" value="1"/>
</dbReference>
<evidence type="ECO:0000256" key="7">
    <source>
        <dbReference type="ARBA" id="ARBA00023136"/>
    </source>
</evidence>
<evidence type="ECO:0000256" key="5">
    <source>
        <dbReference type="ARBA" id="ARBA00022737"/>
    </source>
</evidence>
<dbReference type="Pfam" id="PF00230">
    <property type="entry name" value="MIP"/>
    <property type="match status" value="1"/>
</dbReference>
<evidence type="ECO:0000256" key="1">
    <source>
        <dbReference type="ARBA" id="ARBA00004141"/>
    </source>
</evidence>
<proteinExistence type="inferred from homology"/>
<dbReference type="AlphaFoldDB" id="A0A3D8QRD3"/>
<reference evidence="10 11" key="1">
    <citation type="journal article" date="2018" name="IMA Fungus">
        <title>IMA Genome-F 9: Draft genome sequence of Annulohypoxylon stygium, Aspergillus mulundensis, Berkeleyomyces basicola (syn. Thielaviopsis basicola), Ceratocystis smalleyi, two Cercospora beticola strains, Coleophoma cylindrospora, Fusarium fracticaudum, Phialophora cf. hyalina, and Morchella septimelata.</title>
        <authorList>
            <person name="Wingfield B.D."/>
            <person name="Bills G.F."/>
            <person name="Dong Y."/>
            <person name="Huang W."/>
            <person name="Nel W.J."/>
            <person name="Swalarsk-Parry B.S."/>
            <person name="Vaghefi N."/>
            <person name="Wilken P.M."/>
            <person name="An Z."/>
            <person name="de Beer Z.W."/>
            <person name="De Vos L."/>
            <person name="Chen L."/>
            <person name="Duong T.A."/>
            <person name="Gao Y."/>
            <person name="Hammerbacher A."/>
            <person name="Kikkert J.R."/>
            <person name="Li Y."/>
            <person name="Li H."/>
            <person name="Li K."/>
            <person name="Li Q."/>
            <person name="Liu X."/>
            <person name="Ma X."/>
            <person name="Naidoo K."/>
            <person name="Pethybridge S.J."/>
            <person name="Sun J."/>
            <person name="Steenkamp E.T."/>
            <person name="van der Nest M.A."/>
            <person name="van Wyk S."/>
            <person name="Wingfield M.J."/>
            <person name="Xiong C."/>
            <person name="Yue Q."/>
            <person name="Zhang X."/>
        </authorList>
    </citation>
    <scope>NUCLEOTIDE SEQUENCE [LARGE SCALE GENOMIC DNA]</scope>
    <source>
        <strain evidence="10 11">BP5796</strain>
    </source>
</reference>
<feature type="transmembrane region" description="Helical" evidence="9">
    <location>
        <begin position="496"/>
        <end position="514"/>
    </location>
</feature>
<feature type="compositionally biased region" description="Polar residues" evidence="8">
    <location>
        <begin position="54"/>
        <end position="68"/>
    </location>
</feature>
<feature type="compositionally biased region" description="Polar residues" evidence="8">
    <location>
        <begin position="76"/>
        <end position="86"/>
    </location>
</feature>
<dbReference type="GO" id="GO:0015254">
    <property type="term" value="F:glycerol channel activity"/>
    <property type="evidence" value="ECO:0007669"/>
    <property type="project" value="TreeGrafter"/>
</dbReference>
<feature type="transmembrane region" description="Helical" evidence="9">
    <location>
        <begin position="548"/>
        <end position="576"/>
    </location>
</feature>
<feature type="region of interest" description="Disordered" evidence="8">
    <location>
        <begin position="42"/>
        <end position="86"/>
    </location>
</feature>
<keyword evidence="7 9" id="KW-0472">Membrane</keyword>
<dbReference type="CDD" id="cd00333">
    <property type="entry name" value="MIP"/>
    <property type="match status" value="1"/>
</dbReference>
<dbReference type="NCBIfam" id="TIGR00861">
    <property type="entry name" value="MIP"/>
    <property type="match status" value="1"/>
</dbReference>
<accession>A0A3D8QRD3</accession>
<name>A0A3D8QRD3_9HELO</name>
<feature type="region of interest" description="Disordered" evidence="8">
    <location>
        <begin position="91"/>
        <end position="110"/>
    </location>
</feature>